<dbReference type="KEGG" id="mat:MARTH_orf174"/>
<dbReference type="AlphaFoldDB" id="B3PM46"/>
<protein>
    <submittedName>
        <fullName evidence="2">Ribosomal protein L4</fullName>
    </submittedName>
</protein>
<reference evidence="2 3" key="1">
    <citation type="journal article" date="2008" name="Infect. Immun.">
        <title>Genome of Mycoplasma arthritidis.</title>
        <authorList>
            <person name="Dybvig K."/>
            <person name="Zuhua C."/>
            <person name="Lao P."/>
            <person name="Jordan D.S."/>
            <person name="French C.T."/>
            <person name="Tu A.H."/>
            <person name="Loraine A.E."/>
        </authorList>
    </citation>
    <scope>NUCLEOTIDE SEQUENCE [LARGE SCALE GENOMIC DNA]</scope>
    <source>
        <strain evidence="2 3">158L3-1</strain>
    </source>
</reference>
<keyword evidence="3" id="KW-1185">Reference proteome</keyword>
<dbReference type="STRING" id="243272.MARTH_orf174"/>
<dbReference type="Proteomes" id="UP000008812">
    <property type="component" value="Chromosome"/>
</dbReference>
<organism evidence="2 3">
    <name type="scientific">Metamycoplasma arthritidis (strain 158L3-1)</name>
    <name type="common">Mycoplasma arthritidis</name>
    <dbReference type="NCBI Taxonomy" id="243272"/>
    <lineage>
        <taxon>Bacteria</taxon>
        <taxon>Bacillati</taxon>
        <taxon>Mycoplasmatota</taxon>
        <taxon>Mycoplasmoidales</taxon>
        <taxon>Metamycoplasmataceae</taxon>
        <taxon>Metamycoplasma</taxon>
    </lineage>
</organism>
<dbReference type="EMBL" id="CP001047">
    <property type="protein sequence ID" value="ACF07098.1"/>
    <property type="molecule type" value="Genomic_DNA"/>
</dbReference>
<keyword evidence="1" id="KW-0472">Membrane</keyword>
<keyword evidence="2" id="KW-0689">Ribosomal protein</keyword>
<evidence type="ECO:0000313" key="2">
    <source>
        <dbReference type="EMBL" id="ACF07098.1"/>
    </source>
</evidence>
<dbReference type="eggNOG" id="ENOG5031YIF">
    <property type="taxonomic scope" value="Bacteria"/>
</dbReference>
<name>B3PM46_META1</name>
<dbReference type="RefSeq" id="WP_012498055.1">
    <property type="nucleotide sequence ID" value="NC_011025.1"/>
</dbReference>
<dbReference type="HOGENOM" id="CLU_073823_0_0_14"/>
<evidence type="ECO:0000313" key="3">
    <source>
        <dbReference type="Proteomes" id="UP000008812"/>
    </source>
</evidence>
<accession>B3PM46</accession>
<dbReference type="GO" id="GO:0005840">
    <property type="term" value="C:ribosome"/>
    <property type="evidence" value="ECO:0007669"/>
    <property type="project" value="UniProtKB-KW"/>
</dbReference>
<proteinExistence type="predicted"/>
<keyword evidence="1" id="KW-1133">Transmembrane helix</keyword>
<keyword evidence="2" id="KW-0687">Ribonucleoprotein</keyword>
<sequence length="264" mass="30367">MAKNATKSPTRKNTLERFYISEVTDKKTKKIIFRFKKANQKTHREYEEFNDAVSEFIRISETTANNTRVWFHREGAYRGSVDLEKARKMLIRLAETKVANEEVIEFIEHENLVDKPTSKTTEILAIQKTVDLEEESKYVEFDVANRETMKASEVSLQDLVISSAYDVEIEQMLPNNDNLDIYFRLKKDDQKSSTVVRTLSGFKRSVEPVIIPEEITEAPTETQEASKPAKKRDTTLLGWIIFLSIAVVVNIIFIILLATKVIAV</sequence>
<keyword evidence="1" id="KW-0812">Transmembrane</keyword>
<feature type="transmembrane region" description="Helical" evidence="1">
    <location>
        <begin position="236"/>
        <end position="258"/>
    </location>
</feature>
<gene>
    <name evidence="2" type="primary">rplD1</name>
    <name evidence="2" type="ordered locus">MARTH_orf174</name>
</gene>
<evidence type="ECO:0000256" key="1">
    <source>
        <dbReference type="SAM" id="Phobius"/>
    </source>
</evidence>